<dbReference type="GeneID" id="96607469"/>
<dbReference type="RefSeq" id="WP_052138070.1">
    <property type="nucleotide sequence ID" value="NZ_BJMC01000016.1"/>
</dbReference>
<dbReference type="Pfam" id="PF00106">
    <property type="entry name" value="adh_short"/>
    <property type="match status" value="1"/>
</dbReference>
<dbReference type="InterPro" id="IPR051687">
    <property type="entry name" value="Peroxisomal_Beta-Oxidation"/>
</dbReference>
<organism evidence="5 6">
    <name type="scientific">Nocardioides simplex</name>
    <name type="common">Arthrobacter simplex</name>
    <dbReference type="NCBI Taxonomy" id="2045"/>
    <lineage>
        <taxon>Bacteria</taxon>
        <taxon>Bacillati</taxon>
        <taxon>Actinomycetota</taxon>
        <taxon>Actinomycetes</taxon>
        <taxon>Propionibacteriales</taxon>
        <taxon>Nocardioidaceae</taxon>
        <taxon>Pimelobacter</taxon>
    </lineage>
</organism>
<dbReference type="AlphaFoldDB" id="A0A0A1DQI7"/>
<gene>
    <name evidence="5" type="ORF">KR76_00405</name>
</gene>
<dbReference type="Gene3D" id="3.40.50.720">
    <property type="entry name" value="NAD(P)-binding Rossmann-like Domain"/>
    <property type="match status" value="1"/>
</dbReference>
<dbReference type="InterPro" id="IPR057326">
    <property type="entry name" value="KR_dom"/>
</dbReference>
<dbReference type="PANTHER" id="PTHR45024:SF2">
    <property type="entry name" value="SCP2 DOMAIN-CONTAINING PROTEIN"/>
    <property type="match status" value="1"/>
</dbReference>
<evidence type="ECO:0000256" key="1">
    <source>
        <dbReference type="ARBA" id="ARBA00006484"/>
    </source>
</evidence>
<dbReference type="GO" id="GO:0004316">
    <property type="term" value="F:3-oxoacyl-[acyl-carrier-protein] reductase (NADPH) activity"/>
    <property type="evidence" value="ECO:0007669"/>
    <property type="project" value="UniProtKB-EC"/>
</dbReference>
<accession>A0A0A1DQI7</accession>
<dbReference type="InterPro" id="IPR020904">
    <property type="entry name" value="Sc_DH/Rdtase_CS"/>
</dbReference>
<reference evidence="5 6" key="1">
    <citation type="journal article" date="2015" name="Genome Announc.">
        <title>Complete Genome Sequence of Steroid-Transforming Nocardioides simplex VKM Ac-2033D.</title>
        <authorList>
            <person name="Shtratnikova V.Y."/>
            <person name="Schelkunov M.I."/>
            <person name="Pekov Y.A."/>
            <person name="Fokina V.V."/>
            <person name="Logacheva M.D."/>
            <person name="Sokolov S.L."/>
            <person name="Bragin E.Y."/>
            <person name="Ashapkin V.V."/>
            <person name="Donova M.V."/>
        </authorList>
    </citation>
    <scope>NUCLEOTIDE SEQUENCE [LARGE SCALE GENOMIC DNA]</scope>
    <source>
        <strain evidence="5 6">VKM Ac-2033D</strain>
    </source>
</reference>
<dbReference type="PRINTS" id="PR00081">
    <property type="entry name" value="GDHRDH"/>
</dbReference>
<dbReference type="HOGENOM" id="CLU_010194_14_0_11"/>
<name>A0A0A1DQI7_NOCSI</name>
<dbReference type="PRINTS" id="PR00080">
    <property type="entry name" value="SDRFAMILY"/>
</dbReference>
<evidence type="ECO:0000313" key="6">
    <source>
        <dbReference type="Proteomes" id="UP000030300"/>
    </source>
</evidence>
<protein>
    <submittedName>
        <fullName evidence="5">3-oxoacyl-[acyl-carrier protein] reductase</fullName>
        <ecNumber evidence="5">1.1.1.100</ecNumber>
    </submittedName>
</protein>
<sequence length="302" mass="31377">MNGSTQPEDVWADQVAIVTGGGKGLGRAFALDLARRGARVVVNNRNRQVDADGRGPADHVVAEITAAGGTAIAHHGAVEDPDSARSMVALALDTWGRLDSVITSAGISNPQMFHKTTPENFRQVLDVNVLGTVLVTSEAARVMREAGRGRILMVASTAGLHGETTVSAYAASKGAVIALAKTAAAEGAPKGVHTNVLLPYATTQMTETNMDGRYADLLTSEKVAPVATALVDPRCALNGTTIVAAADGIRIGETAEGATVRFPGTEIAPEELVALVDRSRAGERRTFPEAQAAFQDFAADLV</sequence>
<keyword evidence="2 5" id="KW-0560">Oxidoreductase</keyword>
<proteinExistence type="inferred from homology"/>
<dbReference type="Proteomes" id="UP000030300">
    <property type="component" value="Chromosome"/>
</dbReference>
<evidence type="ECO:0000256" key="3">
    <source>
        <dbReference type="RuleBase" id="RU000363"/>
    </source>
</evidence>
<evidence type="ECO:0000313" key="5">
    <source>
        <dbReference type="EMBL" id="AIY19614.2"/>
    </source>
</evidence>
<dbReference type="SUPFAM" id="SSF51735">
    <property type="entry name" value="NAD(P)-binding Rossmann-fold domains"/>
    <property type="match status" value="1"/>
</dbReference>
<dbReference type="PANTHER" id="PTHR45024">
    <property type="entry name" value="DEHYDROGENASES, SHORT CHAIN"/>
    <property type="match status" value="1"/>
</dbReference>
<dbReference type="OrthoDB" id="272646at2"/>
<evidence type="ECO:0000256" key="2">
    <source>
        <dbReference type="ARBA" id="ARBA00023002"/>
    </source>
</evidence>
<dbReference type="PROSITE" id="PS00061">
    <property type="entry name" value="ADH_SHORT"/>
    <property type="match status" value="1"/>
</dbReference>
<dbReference type="EC" id="1.1.1.100" evidence="5"/>
<dbReference type="KEGG" id="psim:KR76_00405"/>
<dbReference type="EMBL" id="CP009896">
    <property type="protein sequence ID" value="AIY19614.2"/>
    <property type="molecule type" value="Genomic_DNA"/>
</dbReference>
<dbReference type="eggNOG" id="COG1028">
    <property type="taxonomic scope" value="Bacteria"/>
</dbReference>
<dbReference type="InterPro" id="IPR036291">
    <property type="entry name" value="NAD(P)-bd_dom_sf"/>
</dbReference>
<dbReference type="STRING" id="2045.KR76_00405"/>
<keyword evidence="6" id="KW-1185">Reference proteome</keyword>
<dbReference type="SMART" id="SM00822">
    <property type="entry name" value="PKS_KR"/>
    <property type="match status" value="1"/>
</dbReference>
<evidence type="ECO:0000259" key="4">
    <source>
        <dbReference type="SMART" id="SM00822"/>
    </source>
</evidence>
<dbReference type="InterPro" id="IPR002347">
    <property type="entry name" value="SDR_fam"/>
</dbReference>
<comment type="similarity">
    <text evidence="1 3">Belongs to the short-chain dehydrogenases/reductases (SDR) family.</text>
</comment>
<feature type="domain" description="Ketoreductase" evidence="4">
    <location>
        <begin position="14"/>
        <end position="202"/>
    </location>
</feature>